<name>A0A5J4SS80_9ZZZZ</name>
<gene>
    <name evidence="1" type="ORF">EZS27_003905</name>
</gene>
<comment type="caution">
    <text evidence="1">The sequence shown here is derived from an EMBL/GenBank/DDBJ whole genome shotgun (WGS) entry which is preliminary data.</text>
</comment>
<evidence type="ECO:0008006" key="2">
    <source>
        <dbReference type="Google" id="ProtNLM"/>
    </source>
</evidence>
<proteinExistence type="predicted"/>
<organism evidence="1">
    <name type="scientific">termite gut metagenome</name>
    <dbReference type="NCBI Taxonomy" id="433724"/>
    <lineage>
        <taxon>unclassified sequences</taxon>
        <taxon>metagenomes</taxon>
        <taxon>organismal metagenomes</taxon>
    </lineage>
</organism>
<sequence length="60" mass="7049">MKVLKIGKDMKALETKKTKCIACGCEFEYEPSDKKYINDRNELISYVYCPNETCKKMIYV</sequence>
<evidence type="ECO:0000313" key="1">
    <source>
        <dbReference type="EMBL" id="KAA6348672.1"/>
    </source>
</evidence>
<protein>
    <recommendedName>
        <fullName evidence="2">TFIIS-type domain-containing protein</fullName>
    </recommendedName>
</protein>
<dbReference type="EMBL" id="SNRY01000063">
    <property type="protein sequence ID" value="KAA6348672.1"/>
    <property type="molecule type" value="Genomic_DNA"/>
</dbReference>
<accession>A0A5J4SS80</accession>
<reference evidence="1" key="1">
    <citation type="submission" date="2019-03" db="EMBL/GenBank/DDBJ databases">
        <title>Single cell metagenomics reveals metabolic interactions within the superorganism composed of flagellate Streblomastix strix and complex community of Bacteroidetes bacteria on its surface.</title>
        <authorList>
            <person name="Treitli S.C."/>
            <person name="Kolisko M."/>
            <person name="Husnik F."/>
            <person name="Keeling P."/>
            <person name="Hampl V."/>
        </authorList>
    </citation>
    <scope>NUCLEOTIDE SEQUENCE</scope>
    <source>
        <strain evidence="1">STM</strain>
    </source>
</reference>
<dbReference type="AlphaFoldDB" id="A0A5J4SS80"/>